<gene>
    <name evidence="2" type="ORF">ANN_04280</name>
</gene>
<feature type="compositionally biased region" description="Basic residues" evidence="1">
    <location>
        <begin position="53"/>
        <end position="63"/>
    </location>
</feature>
<sequence>MAGLCEGSSEPPGSLKTICKKNDAETDQKEKKEMAGSLSEKKLSNEECTRRNGERRRLRGRRRYPMIDDIKRVKVTRSETAVTEMKQPGATNRPATGQRGSSGSKFACFSGVALWRGFDSCLTDYMRLNDMKVINAGEMNPGSSTESYAAFARIALRENPGKNLNQVTCPDRDSNLGHLVSQPDALTFTPQVWTGVQIMIGATDRIHIPFLLRQIPPRPPCRSEAKLLPRVGPPRVPLQKPSNIAELHSTEACRESQQLREAAGRVI</sequence>
<evidence type="ECO:0000313" key="2">
    <source>
        <dbReference type="EMBL" id="KAJ4442691.1"/>
    </source>
</evidence>
<name>A0ABQ8T850_PERAM</name>
<accession>A0ABQ8T850</accession>
<keyword evidence="3" id="KW-1185">Reference proteome</keyword>
<feature type="region of interest" description="Disordered" evidence="1">
    <location>
        <begin position="1"/>
        <end position="63"/>
    </location>
</feature>
<proteinExistence type="predicted"/>
<dbReference type="EMBL" id="JAJSOF020000013">
    <property type="protein sequence ID" value="KAJ4442691.1"/>
    <property type="molecule type" value="Genomic_DNA"/>
</dbReference>
<feature type="compositionally biased region" description="Basic and acidic residues" evidence="1">
    <location>
        <begin position="20"/>
        <end position="52"/>
    </location>
</feature>
<comment type="caution">
    <text evidence="2">The sequence shown here is derived from an EMBL/GenBank/DDBJ whole genome shotgun (WGS) entry which is preliminary data.</text>
</comment>
<feature type="region of interest" description="Disordered" evidence="1">
    <location>
        <begin position="78"/>
        <end position="102"/>
    </location>
</feature>
<evidence type="ECO:0000313" key="3">
    <source>
        <dbReference type="Proteomes" id="UP001148838"/>
    </source>
</evidence>
<evidence type="ECO:0000256" key="1">
    <source>
        <dbReference type="SAM" id="MobiDB-lite"/>
    </source>
</evidence>
<reference evidence="2 3" key="1">
    <citation type="journal article" date="2022" name="Allergy">
        <title>Genome assembly and annotation of Periplaneta americana reveal a comprehensive cockroach allergen profile.</title>
        <authorList>
            <person name="Wang L."/>
            <person name="Xiong Q."/>
            <person name="Saelim N."/>
            <person name="Wang L."/>
            <person name="Nong W."/>
            <person name="Wan A.T."/>
            <person name="Shi M."/>
            <person name="Liu X."/>
            <person name="Cao Q."/>
            <person name="Hui J.H.L."/>
            <person name="Sookrung N."/>
            <person name="Leung T.F."/>
            <person name="Tungtrongchitr A."/>
            <person name="Tsui S.K.W."/>
        </authorList>
    </citation>
    <scope>NUCLEOTIDE SEQUENCE [LARGE SCALE GENOMIC DNA]</scope>
    <source>
        <strain evidence="2">PWHHKU_190912</strain>
    </source>
</reference>
<feature type="compositionally biased region" description="Polar residues" evidence="1">
    <location>
        <begin position="89"/>
        <end position="102"/>
    </location>
</feature>
<organism evidence="2 3">
    <name type="scientific">Periplaneta americana</name>
    <name type="common">American cockroach</name>
    <name type="synonym">Blatta americana</name>
    <dbReference type="NCBI Taxonomy" id="6978"/>
    <lineage>
        <taxon>Eukaryota</taxon>
        <taxon>Metazoa</taxon>
        <taxon>Ecdysozoa</taxon>
        <taxon>Arthropoda</taxon>
        <taxon>Hexapoda</taxon>
        <taxon>Insecta</taxon>
        <taxon>Pterygota</taxon>
        <taxon>Neoptera</taxon>
        <taxon>Polyneoptera</taxon>
        <taxon>Dictyoptera</taxon>
        <taxon>Blattodea</taxon>
        <taxon>Blattoidea</taxon>
        <taxon>Blattidae</taxon>
        <taxon>Blattinae</taxon>
        <taxon>Periplaneta</taxon>
    </lineage>
</organism>
<protein>
    <submittedName>
        <fullName evidence="2">Uncharacterized protein</fullName>
    </submittedName>
</protein>
<dbReference type="Proteomes" id="UP001148838">
    <property type="component" value="Unassembled WGS sequence"/>
</dbReference>